<reference evidence="9" key="1">
    <citation type="submission" date="2023-07" db="EMBL/GenBank/DDBJ databases">
        <authorList>
            <consortium name="AG Swart"/>
            <person name="Singh M."/>
            <person name="Singh A."/>
            <person name="Seah K."/>
            <person name="Emmerich C."/>
        </authorList>
    </citation>
    <scope>NUCLEOTIDE SEQUENCE</scope>
    <source>
        <strain evidence="9">DP1</strain>
    </source>
</reference>
<dbReference type="Pfam" id="PF00134">
    <property type="entry name" value="Cyclin_N"/>
    <property type="match status" value="1"/>
</dbReference>
<keyword evidence="10" id="KW-1185">Reference proteome</keyword>
<dbReference type="InterPro" id="IPR048258">
    <property type="entry name" value="Cyclins_cyclin-box"/>
</dbReference>
<dbReference type="PANTHER" id="PTHR10177">
    <property type="entry name" value="CYCLINS"/>
    <property type="match status" value="1"/>
</dbReference>
<protein>
    <recommendedName>
        <fullName evidence="11">Cyclin N-terminal domain-containing protein</fullName>
    </recommendedName>
</protein>
<evidence type="ECO:0000256" key="5">
    <source>
        <dbReference type="SAM" id="MobiDB-lite"/>
    </source>
</evidence>
<organism evidence="9 10">
    <name type="scientific">Euplotes crassus</name>
    <dbReference type="NCBI Taxonomy" id="5936"/>
    <lineage>
        <taxon>Eukaryota</taxon>
        <taxon>Sar</taxon>
        <taxon>Alveolata</taxon>
        <taxon>Ciliophora</taxon>
        <taxon>Intramacronucleata</taxon>
        <taxon>Spirotrichea</taxon>
        <taxon>Hypotrichia</taxon>
        <taxon>Euplotida</taxon>
        <taxon>Euplotidae</taxon>
        <taxon>Moneuplotes</taxon>
    </lineage>
</organism>
<evidence type="ECO:0000259" key="7">
    <source>
        <dbReference type="SMART" id="SM00385"/>
    </source>
</evidence>
<dbReference type="GO" id="GO:0051301">
    <property type="term" value="P:cell division"/>
    <property type="evidence" value="ECO:0007669"/>
    <property type="project" value="UniProtKB-KW"/>
</dbReference>
<dbReference type="SMART" id="SM01332">
    <property type="entry name" value="Cyclin_C"/>
    <property type="match status" value="1"/>
</dbReference>
<evidence type="ECO:0000256" key="6">
    <source>
        <dbReference type="SAM" id="Phobius"/>
    </source>
</evidence>
<dbReference type="SMART" id="SM00385">
    <property type="entry name" value="CYCLIN"/>
    <property type="match status" value="2"/>
</dbReference>
<dbReference type="Proteomes" id="UP001295684">
    <property type="component" value="Unassembled WGS sequence"/>
</dbReference>
<keyword evidence="3" id="KW-0131">Cell cycle</keyword>
<dbReference type="InterPro" id="IPR046965">
    <property type="entry name" value="Cyclin_A/B-like"/>
</dbReference>
<evidence type="ECO:0000256" key="1">
    <source>
        <dbReference type="ARBA" id="ARBA00022618"/>
    </source>
</evidence>
<evidence type="ECO:0000256" key="3">
    <source>
        <dbReference type="ARBA" id="ARBA00023306"/>
    </source>
</evidence>
<dbReference type="InterPro" id="IPR036915">
    <property type="entry name" value="Cyclin-like_sf"/>
</dbReference>
<feature type="domain" description="Cyclin C-terminal" evidence="8">
    <location>
        <begin position="198"/>
        <end position="315"/>
    </location>
</feature>
<dbReference type="InterPro" id="IPR013763">
    <property type="entry name" value="Cyclin-like_dom"/>
</dbReference>
<dbReference type="GO" id="GO:0016538">
    <property type="term" value="F:cyclin-dependent protein serine/threonine kinase regulator activity"/>
    <property type="evidence" value="ECO:0007669"/>
    <property type="project" value="InterPro"/>
</dbReference>
<keyword evidence="6" id="KW-0812">Transmembrane</keyword>
<evidence type="ECO:0000256" key="2">
    <source>
        <dbReference type="ARBA" id="ARBA00023127"/>
    </source>
</evidence>
<sequence>MSNITYFSNNNDLTSDESVQSTCSGIYSQIGHEENWQNSSEAITRTSNSSKAKGSNHLENSISQTEDLNQFYHHLINTESVNLPRYGYMKFQPEINNQMRKNLVDWMIELHLNLELAPETLYLAVNLIDRYLEKVKIKKDKVELVCITAMHIACKYEEVEDPPIQDYVDITEGCYSREEIINMERIMLIILGFNITVISPYNFIQIFAKLSGESEEMFYLCQYMLELALLKYKMILYKPSVLASGALYLSHIILMKTEDWPLKVQQYTCLEDEEVISCAKDMYISIQKAGSSSFQAVVEKFSLPEFGEVAKIQIDTNLGALLQNFESNLNVSF</sequence>
<dbReference type="InterPro" id="IPR039361">
    <property type="entry name" value="Cyclin"/>
</dbReference>
<dbReference type="FunFam" id="1.10.472.10:FF:000001">
    <property type="entry name" value="G2/mitotic-specific cyclin"/>
    <property type="match status" value="1"/>
</dbReference>
<keyword evidence="6" id="KW-1133">Transmembrane helix</keyword>
<keyword evidence="2 4" id="KW-0195">Cyclin</keyword>
<dbReference type="Gene3D" id="1.10.472.10">
    <property type="entry name" value="Cyclin-like"/>
    <property type="match status" value="2"/>
</dbReference>
<dbReference type="InterPro" id="IPR006671">
    <property type="entry name" value="Cyclin_N"/>
</dbReference>
<keyword evidence="1" id="KW-0132">Cell division</keyword>
<evidence type="ECO:0008006" key="11">
    <source>
        <dbReference type="Google" id="ProtNLM"/>
    </source>
</evidence>
<name>A0AAD1XMI6_EUPCR</name>
<evidence type="ECO:0000313" key="10">
    <source>
        <dbReference type="Proteomes" id="UP001295684"/>
    </source>
</evidence>
<dbReference type="GO" id="GO:0044772">
    <property type="term" value="P:mitotic cell cycle phase transition"/>
    <property type="evidence" value="ECO:0007669"/>
    <property type="project" value="InterPro"/>
</dbReference>
<dbReference type="PROSITE" id="PS00292">
    <property type="entry name" value="CYCLINS"/>
    <property type="match status" value="1"/>
</dbReference>
<dbReference type="EMBL" id="CAMPGE010016836">
    <property type="protein sequence ID" value="CAI2375369.1"/>
    <property type="molecule type" value="Genomic_DNA"/>
</dbReference>
<proteinExistence type="inferred from homology"/>
<gene>
    <name evidence="9" type="ORF">ECRASSUSDP1_LOCUS16731</name>
</gene>
<dbReference type="SUPFAM" id="SSF47954">
    <property type="entry name" value="Cyclin-like"/>
    <property type="match status" value="2"/>
</dbReference>
<evidence type="ECO:0000313" key="9">
    <source>
        <dbReference type="EMBL" id="CAI2375369.1"/>
    </source>
</evidence>
<feature type="domain" description="Cyclin-like" evidence="7">
    <location>
        <begin position="202"/>
        <end position="284"/>
    </location>
</feature>
<accession>A0AAD1XMI6</accession>
<dbReference type="InterPro" id="IPR004367">
    <property type="entry name" value="Cyclin_C-dom"/>
</dbReference>
<comment type="caution">
    <text evidence="9">The sequence shown here is derived from an EMBL/GenBank/DDBJ whole genome shotgun (WGS) entry which is preliminary data.</text>
</comment>
<feature type="domain" description="Cyclin-like" evidence="7">
    <location>
        <begin position="105"/>
        <end position="189"/>
    </location>
</feature>
<feature type="region of interest" description="Disordered" evidence="5">
    <location>
        <begin position="37"/>
        <end position="59"/>
    </location>
</feature>
<dbReference type="PIRSF" id="PIRSF001771">
    <property type="entry name" value="Cyclin_A_B_D_E"/>
    <property type="match status" value="1"/>
</dbReference>
<dbReference type="AlphaFoldDB" id="A0AAD1XMI6"/>
<feature type="transmembrane region" description="Helical" evidence="6">
    <location>
        <begin position="186"/>
        <end position="208"/>
    </location>
</feature>
<evidence type="ECO:0000259" key="8">
    <source>
        <dbReference type="SMART" id="SM01332"/>
    </source>
</evidence>
<evidence type="ECO:0000256" key="4">
    <source>
        <dbReference type="RuleBase" id="RU000383"/>
    </source>
</evidence>
<keyword evidence="6" id="KW-0472">Membrane</keyword>
<comment type="similarity">
    <text evidence="4">Belongs to the cyclin family.</text>
</comment>
<dbReference type="Pfam" id="PF02984">
    <property type="entry name" value="Cyclin_C"/>
    <property type="match status" value="1"/>
</dbReference>